<name>A0ACC5R0E8_9HYPH</name>
<evidence type="ECO:0000313" key="1">
    <source>
        <dbReference type="EMBL" id="MBK1866131.1"/>
    </source>
</evidence>
<reference evidence="1" key="1">
    <citation type="submission" date="2021-01" db="EMBL/GenBank/DDBJ databases">
        <authorList>
            <person name="Sun Q."/>
        </authorList>
    </citation>
    <scope>NUCLEOTIDE SEQUENCE</scope>
    <source>
        <strain evidence="1">YIM B02566</strain>
    </source>
</reference>
<sequence>MLKPIRALLIALIALFVLPAQAAEFNDAQKKELGDIIRQYLLDNPEVVRDAMQELERKQQEAEDSARTDILKTMAADIFRSKDDLVGGNPKGKVTMVEFFDYNCGYCKRAFPDVMKMIDADKDLKLVMKEFPILGPGSVYAARAALASRKQGKYWEYHMAMMAHEGRIDEAVADQIAEASGLDVKKLKADMEADEVNQVITRNMQLADSLKIQGTPAFIIDETVIPGAVGYEALAAVVKQIRDNGGCKLC</sequence>
<protein>
    <submittedName>
        <fullName evidence="1">DsbA family protein</fullName>
    </submittedName>
</protein>
<accession>A0ACC5R0E8</accession>
<organism evidence="1 2">
    <name type="scientific">Taklimakanibacter albus</name>
    <dbReference type="NCBI Taxonomy" id="2800327"/>
    <lineage>
        <taxon>Bacteria</taxon>
        <taxon>Pseudomonadati</taxon>
        <taxon>Pseudomonadota</taxon>
        <taxon>Alphaproteobacteria</taxon>
        <taxon>Hyphomicrobiales</taxon>
        <taxon>Aestuariivirgaceae</taxon>
        <taxon>Taklimakanibacter</taxon>
    </lineage>
</organism>
<evidence type="ECO:0000313" key="2">
    <source>
        <dbReference type="Proteomes" id="UP000616151"/>
    </source>
</evidence>
<proteinExistence type="predicted"/>
<dbReference type="Proteomes" id="UP000616151">
    <property type="component" value="Unassembled WGS sequence"/>
</dbReference>
<keyword evidence="2" id="KW-1185">Reference proteome</keyword>
<comment type="caution">
    <text evidence="1">The sequence shown here is derived from an EMBL/GenBank/DDBJ whole genome shotgun (WGS) entry which is preliminary data.</text>
</comment>
<gene>
    <name evidence="1" type="ORF">JHL16_07170</name>
</gene>
<dbReference type="EMBL" id="JAENHL010000006">
    <property type="protein sequence ID" value="MBK1866131.1"/>
    <property type="molecule type" value="Genomic_DNA"/>
</dbReference>